<dbReference type="Pfam" id="PF13191">
    <property type="entry name" value="AAA_16"/>
    <property type="match status" value="1"/>
</dbReference>
<feature type="domain" description="Guanylate cyclase" evidence="4">
    <location>
        <begin position="461"/>
        <end position="499"/>
    </location>
</feature>
<dbReference type="SUPFAM" id="SSF55073">
    <property type="entry name" value="Nucleotide cyclase"/>
    <property type="match status" value="2"/>
</dbReference>
<evidence type="ECO:0000256" key="3">
    <source>
        <dbReference type="ARBA" id="ARBA00023239"/>
    </source>
</evidence>
<dbReference type="InterPro" id="IPR027417">
    <property type="entry name" value="P-loop_NTPase"/>
</dbReference>
<evidence type="ECO:0000256" key="2">
    <source>
        <dbReference type="ARBA" id="ARBA00022840"/>
    </source>
</evidence>
<dbReference type="InterPro" id="IPR041664">
    <property type="entry name" value="AAA_16"/>
</dbReference>
<evidence type="ECO:0000259" key="4">
    <source>
        <dbReference type="PROSITE" id="PS50125"/>
    </source>
</evidence>
<dbReference type="PROSITE" id="PS50125">
    <property type="entry name" value="GUANYLATE_CYCLASE_2"/>
    <property type="match status" value="2"/>
</dbReference>
<dbReference type="SUPFAM" id="SSF52540">
    <property type="entry name" value="P-loop containing nucleoside triphosphate hydrolases"/>
    <property type="match status" value="1"/>
</dbReference>
<evidence type="ECO:0000313" key="5">
    <source>
        <dbReference type="EnsemblMetazoa" id="AAEL014205-PB"/>
    </source>
</evidence>
<dbReference type="GO" id="GO:0035556">
    <property type="term" value="P:intracellular signal transduction"/>
    <property type="evidence" value="ECO:0007669"/>
    <property type="project" value="InterPro"/>
</dbReference>
<organism evidence="5 6">
    <name type="scientific">Aedes aegypti</name>
    <name type="common">Yellowfever mosquito</name>
    <name type="synonym">Culex aegypti</name>
    <dbReference type="NCBI Taxonomy" id="7159"/>
    <lineage>
        <taxon>Eukaryota</taxon>
        <taxon>Metazoa</taxon>
        <taxon>Ecdysozoa</taxon>
        <taxon>Arthropoda</taxon>
        <taxon>Hexapoda</taxon>
        <taxon>Insecta</taxon>
        <taxon>Pterygota</taxon>
        <taxon>Neoptera</taxon>
        <taxon>Endopterygota</taxon>
        <taxon>Diptera</taxon>
        <taxon>Nematocera</taxon>
        <taxon>Culicoidea</taxon>
        <taxon>Culicidae</taxon>
        <taxon>Culicinae</taxon>
        <taxon>Aedini</taxon>
        <taxon>Aedes</taxon>
        <taxon>Stegomyia</taxon>
    </lineage>
</organism>
<keyword evidence="6" id="KW-1185">Reference proteome</keyword>
<evidence type="ECO:0000256" key="1">
    <source>
        <dbReference type="ARBA" id="ARBA00022741"/>
    </source>
</evidence>
<dbReference type="CDD" id="cd07302">
    <property type="entry name" value="CHD"/>
    <property type="match status" value="2"/>
</dbReference>
<dbReference type="InterPro" id="IPR001054">
    <property type="entry name" value="A/G_cyclase"/>
</dbReference>
<keyword evidence="2" id="KW-0067">ATP-binding</keyword>
<dbReference type="GO" id="GO:0005737">
    <property type="term" value="C:cytoplasm"/>
    <property type="evidence" value="ECO:0007669"/>
    <property type="project" value="TreeGrafter"/>
</dbReference>
<name>A0A903UX20_AEDAE</name>
<dbReference type="PANTHER" id="PTHR16305">
    <property type="entry name" value="TESTICULAR SOLUBLE ADENYLYL CYCLASE"/>
    <property type="match status" value="1"/>
</dbReference>
<protein>
    <recommendedName>
        <fullName evidence="4">Guanylate cyclase domain-containing protein</fullName>
    </recommendedName>
</protein>
<reference evidence="5 6" key="1">
    <citation type="submission" date="2017-06" db="EMBL/GenBank/DDBJ databases">
        <title>Aedes aegypti genome working group (AGWG) sequencing and assembly.</title>
        <authorList>
            <consortium name="Aedes aegypti Genome Working Group (AGWG)"/>
            <person name="Matthews B.J."/>
        </authorList>
    </citation>
    <scope>NUCLEOTIDE SEQUENCE [LARGE SCALE GENOMIC DNA]</scope>
    <source>
        <strain evidence="5 6">LVP_AGWG</strain>
    </source>
</reference>
<keyword evidence="3" id="KW-0456">Lyase</keyword>
<dbReference type="EnsemblMetazoa" id="AAEL014205-RB">
    <property type="protein sequence ID" value="AAEL014205-PB"/>
    <property type="gene ID" value="AAEL014205"/>
</dbReference>
<gene>
    <name evidence="5" type="primary">5574681</name>
</gene>
<dbReference type="Gene3D" id="3.30.70.1230">
    <property type="entry name" value="Nucleotide cyclase"/>
    <property type="match status" value="2"/>
</dbReference>
<dbReference type="FunFam" id="3.30.70.1230:FF:000017">
    <property type="entry name" value="Adenylate cyclase type 10"/>
    <property type="match status" value="1"/>
</dbReference>
<dbReference type="OrthoDB" id="194468at2759"/>
<sequence>MMELLPYDDPREGSARLRMAIDKELFISRCKNRLKGKKKLLKYLPERSSFLYEFLGLQSACGSLPLRTNVYKDFLGGTDRTEELKNKVISSMIPDEVLCSAGDYRPRKFMTAMLFADVSGFTDLSEKFNQPGKGGASKLSQVLNAYLGAMVQEILSHGGDILKFSGDAFLVLFKETSSVSLQDATHRAIDTAIIIQRSFGAYKTEVGVTLRVKIAISAGEVYFSLIGSEGFSHYVVIGQPVWKVKIAEKVAEPGDIIVNHLAWNYIHPNEYISEQCDDKVHFRIKGFTSNWRSAQRLNIFDLLHENELDDDDDSRIVAGEEMKLDSETLGIRPSLKHVATKTLTTSLRRFMIKPILNAIDTQEPLEFLTEMRQIVTVFLNIVLKTKDMLVVIEEINSIFTSLCTLVESYEGTVNKVSLFDKDVMFLIIFGLRGYKHDLDSQIALRCASEIRELYRSNPKVLSASIGVTTGTTYCGVVGHFVRREYSVISVTVNKAARLMMAYPNKVTCDKDTFMMSKLDPMHFLLQEAIELKGLQNVGTIYEFKEILAEREMVKPNEYDYPIIGRDEILEVFQEMLDDGLYLTQNMNSDDISRIQDYTNQSCLLLRGEAQMGKTRLLNELFHISLKNKKISSLRLTLSMRDLKKAYSAAYLYLSRPLGFTETITSITRENRIKQYLSEYNLNSYLALLNDILDVEFPKTELLRMMNDAEQNEMKRKLFDLLCQKAFQNLWVLIIDDLEFMDDESLELFEILWRMPQVITVLALGYRRRLAPPFKRFFDNPHVCQLKLTPIDTLLHKAVACQFLNVNAIPLDLERAIHTMSSGNPGWMNTFVMSLKQSGLLRITRMGSIEAQAKGYVFCESSFLIRSSARSTISFRLSGGDWDLFETCSDDDQMFPFVQANFSSKLVDVACLKGEIDTQNYFPSSCLDAFHLMLYDSLSSYEQYVCKCAAVLGEKFLRVALIFVIAQDNERDVAIAVQKLFDLQILSCAIGDFSSGFSLFQRNVNTENLKKRTCGCIKVPVTRACRDLPRYAACGYSKFNSNLFRQTVYNLLTEEQKIEFHSRALTFIERETKKCATCGGGPFSNLISSDDQFDVLMGFKRRRESDISHRNLLFRSGASGFSVHSDKRSMLLNCFSAPKPSPFAAKIPILSYREYDFTKCRCYMTLYSMYKEIVYHSNGARMAEKHIEAQIEWSNCCMKVANIPKAIQMLESVQQQIKDIDNFDNIAFVAYLKGRLYTLLAMCRYELKQYTLATEYFYTASEVMGMPFPKSTVIAKLQFELLFSKVCRMVRRRELQPARRSKPLYYVLIASQLSSCFDGMFQLFRRLSQWRLAQLAAVWSLKHALKYRRNASVLVEAFASMFQIAFHMGFSDNITWMQERSLEIIADNVDLINMDYMKAVVKYYTALIMCQTIRSTKLLSIELGRVVLKITDTLQCKTSEWHIIPVLAELLMSHRKISDAVSMLRDFQSLTDRYQDTSAKAWYFSIAMDIMLDTSCCVETYKDCESFFLKNCEALGYQRDAYVVTRLFANLWLWCVRNGAWETADTWMNKLQEVFVLTPHDSMINVHTALRLLEGLVLTLVNKIEARSILAIVRLQNEIERLCDNIEDALAISRSHEAKFKLCKIYYKKVVDGRYNAIGKLRKLRKLALARKDLLCAEKTLHTIQYWRCELPPKLESFWLDHCSSVINESEVDGSEPLDRFTPSRYDYTSCVLNAERIYPFSLPLPRARYF</sequence>
<accession>A0A903UX20</accession>
<dbReference type="GO" id="GO:0009190">
    <property type="term" value="P:cyclic nucleotide biosynthetic process"/>
    <property type="evidence" value="ECO:0007669"/>
    <property type="project" value="InterPro"/>
</dbReference>
<feature type="domain" description="Guanylate cyclase" evidence="4">
    <location>
        <begin position="112"/>
        <end position="241"/>
    </location>
</feature>
<dbReference type="GO" id="GO:0005524">
    <property type="term" value="F:ATP binding"/>
    <property type="evidence" value="ECO:0007669"/>
    <property type="project" value="UniProtKB-KW"/>
</dbReference>
<dbReference type="InterPro" id="IPR029787">
    <property type="entry name" value="Nucleotide_cyclase"/>
</dbReference>
<dbReference type="GO" id="GO:0004016">
    <property type="term" value="F:adenylate cyclase activity"/>
    <property type="evidence" value="ECO:0007669"/>
    <property type="project" value="TreeGrafter"/>
</dbReference>
<keyword evidence="1" id="KW-0547">Nucleotide-binding</keyword>
<dbReference type="PANTHER" id="PTHR16305:SF28">
    <property type="entry name" value="GUANYLATE CYCLASE DOMAIN-CONTAINING PROTEIN"/>
    <property type="match status" value="1"/>
</dbReference>
<reference evidence="5" key="2">
    <citation type="submission" date="2022-10" db="UniProtKB">
        <authorList>
            <consortium name="EnsemblMetazoa"/>
        </authorList>
    </citation>
    <scope>IDENTIFICATION</scope>
    <source>
        <strain evidence="5">LVP_AGWG</strain>
    </source>
</reference>
<dbReference type="Pfam" id="PF00211">
    <property type="entry name" value="Guanylate_cyc"/>
    <property type="match status" value="2"/>
</dbReference>
<dbReference type="Proteomes" id="UP000008820">
    <property type="component" value="Chromosome 2"/>
</dbReference>
<evidence type="ECO:0000313" key="6">
    <source>
        <dbReference type="Proteomes" id="UP000008820"/>
    </source>
</evidence>
<dbReference type="SMART" id="SM00044">
    <property type="entry name" value="CYCc"/>
    <property type="match status" value="1"/>
</dbReference>
<proteinExistence type="predicted"/>